<sequence>MSLEKTSDPGAVCALHDLQCADQSPYPTAEPSGFDIWAGHHINRPEYGARMGQYQHRVVVAYRGQFRTGKCYRLKRRACSSRRAELQHQRERAELDERERF</sequence>
<reference evidence="1" key="2">
    <citation type="submission" date="2011-04" db="EMBL/GenBank/DDBJ databases">
        <authorList>
            <person name="Genoscope - CEA"/>
        </authorList>
    </citation>
    <scope>NUCLEOTIDE SEQUENCE</scope>
    <source>
        <strain evidence="1">R229</strain>
    </source>
</reference>
<reference evidence="1" key="1">
    <citation type="journal article" date="2011" name="PLoS ONE">
        <title>Ralstonia syzygii, the Blood Disease Bacterium and some Asian R. solanacearum strains form a single genomic species despite divergent lifestyles.</title>
        <authorList>
            <person name="Remenant B."/>
            <person name="de Cambiaire J.C."/>
            <person name="Cellier G."/>
            <person name="Jacobs J.M."/>
            <person name="Mangenot S."/>
            <person name="Barbe V."/>
            <person name="Lajus A."/>
            <person name="Vallenet D."/>
            <person name="Medigue C."/>
            <person name="Fegan M."/>
            <person name="Allen C."/>
            <person name="Prior P."/>
        </authorList>
    </citation>
    <scope>NUCLEOTIDE SEQUENCE</scope>
    <source>
        <strain evidence="1">R229</strain>
    </source>
</reference>
<dbReference type="AlphaFoldDB" id="G2ZK61"/>
<dbReference type="EMBL" id="FR854062">
    <property type="protein sequence ID" value="CCA79424.1"/>
    <property type="molecule type" value="Genomic_DNA"/>
</dbReference>
<evidence type="ECO:0000313" key="1">
    <source>
        <dbReference type="EMBL" id="CCA79424.1"/>
    </source>
</evidence>
<gene>
    <name evidence="1" type="ORF">BDB_60031</name>
</gene>
<accession>G2ZK61</accession>
<proteinExistence type="predicted"/>
<organism evidence="1">
    <name type="scientific">blood disease bacterium R229</name>
    <dbReference type="NCBI Taxonomy" id="741978"/>
    <lineage>
        <taxon>Bacteria</taxon>
        <taxon>Pseudomonadati</taxon>
        <taxon>Pseudomonadota</taxon>
        <taxon>Betaproteobacteria</taxon>
        <taxon>Burkholderiales</taxon>
        <taxon>Burkholderiaceae</taxon>
        <taxon>Ralstonia</taxon>
        <taxon>Ralstonia solanacearum species complex</taxon>
    </lineage>
</organism>
<name>G2ZK61_9RALS</name>
<protein>
    <submittedName>
        <fullName evidence="1">Uncharacterized protein</fullName>
    </submittedName>
</protein>